<dbReference type="Pfam" id="PF01039">
    <property type="entry name" value="Carboxyl_trans"/>
    <property type="match status" value="1"/>
</dbReference>
<comment type="similarity">
    <text evidence="1">Belongs to the AccD/PCCB family.</text>
</comment>
<sequence>SFLPTRLDDFARHRAPEPSGTVVARPESSSPAADLDIPEGALVVRAPMAGVVVSTSVDVGAEIPGATGVVVIEAMKMEHVVRVDADVHVTNVLVSPGTVVEAEAPLLVVEPATAPVATPAADRNEESDWSPEVAEIERRRQFALAMGGPTKIERQHDSGRLTARERIEAFGDSGSFVEIGALSGFPTLDAHQQTVSVSPTNFLAGTTRVDGRKVALGVDDFTVRGGAGDAAIHEKQIFLERYANEMRLPMVRLLDGQSGGGSIKMVLDAGYTYVPINPGWDAVVDNMSLVPVAAAALGPTVGLGAARLVMSHLSVLVDGVGQLFTAGPPVVRSATGEDLTKDELGGPEIHRDNGSVERIVASEAEAFEVIRSFLSYLPTSVFEVPPIIDCDDPIGRRDESLLNAIPRNQRRPYEISPIPDAVFDTGSVFRYADYGGGTLTALARLDGHPVGVVAADPAMGATMSASGALAITRLVDLCETFHLPVVSLTDQAGMTIGTAAERRATIRHGARAISAIYQARVPQAEMILRRVYGVGGAGIVNRHRAQRTWAWPSGDWGSLPMQGGVEAAFGAQIEAADDPAAEAERIRETFSALTSPFRTAERFGVADIIDPRDTRSLLCDWVHDAYRIVPTLLGRPCFGTRP</sequence>
<dbReference type="PROSITE" id="PS50980">
    <property type="entry name" value="COA_CT_NTER"/>
    <property type="match status" value="1"/>
</dbReference>
<dbReference type="InterPro" id="IPR051047">
    <property type="entry name" value="AccD/PCCB"/>
</dbReference>
<evidence type="ECO:0000259" key="5">
    <source>
        <dbReference type="PROSITE" id="PS50989"/>
    </source>
</evidence>
<feature type="domain" description="Lipoyl-binding" evidence="3">
    <location>
        <begin position="32"/>
        <end position="110"/>
    </location>
</feature>
<dbReference type="GO" id="GO:0004658">
    <property type="term" value="F:propionyl-CoA carboxylase activity"/>
    <property type="evidence" value="ECO:0007669"/>
    <property type="project" value="TreeGrafter"/>
</dbReference>
<evidence type="ECO:0000313" key="6">
    <source>
        <dbReference type="EMBL" id="GAB33622.1"/>
    </source>
</evidence>
<dbReference type="SUPFAM" id="SSF51230">
    <property type="entry name" value="Single hybrid motif"/>
    <property type="match status" value="1"/>
</dbReference>
<dbReference type="InterPro" id="IPR011053">
    <property type="entry name" value="Single_hybrid_motif"/>
</dbReference>
<organism evidence="6 7">
    <name type="scientific">Gordonia otitidis (strain DSM 44809 / CCUG 52243 / JCM 12355 / NBRC 100426 / IFM 10032)</name>
    <dbReference type="NCBI Taxonomy" id="1108044"/>
    <lineage>
        <taxon>Bacteria</taxon>
        <taxon>Bacillati</taxon>
        <taxon>Actinomycetota</taxon>
        <taxon>Actinomycetes</taxon>
        <taxon>Mycobacteriales</taxon>
        <taxon>Gordoniaceae</taxon>
        <taxon>Gordonia</taxon>
    </lineage>
</organism>
<feature type="domain" description="CoA carboxyltransferase C-terminal" evidence="5">
    <location>
        <begin position="379"/>
        <end position="638"/>
    </location>
</feature>
<dbReference type="InterPro" id="IPR000089">
    <property type="entry name" value="Biotin_lipoyl"/>
</dbReference>
<dbReference type="PROSITE" id="PS50968">
    <property type="entry name" value="BIOTINYL_LIPOYL"/>
    <property type="match status" value="1"/>
</dbReference>
<accession>H5TJG4</accession>
<evidence type="ECO:0000256" key="2">
    <source>
        <dbReference type="SAM" id="MobiDB-lite"/>
    </source>
</evidence>
<dbReference type="InterPro" id="IPR029045">
    <property type="entry name" value="ClpP/crotonase-like_dom_sf"/>
</dbReference>
<name>H5TJG4_GORO1</name>
<dbReference type="PANTHER" id="PTHR43842:SF2">
    <property type="entry name" value="PROPIONYL-COA CARBOXYLASE BETA CHAIN, MITOCHONDRIAL"/>
    <property type="match status" value="1"/>
</dbReference>
<reference evidence="6" key="1">
    <citation type="submission" date="2012-02" db="EMBL/GenBank/DDBJ databases">
        <title>Whole genome shotgun sequence of Gordonia otitidis NBRC 100426.</title>
        <authorList>
            <person name="Yoshida I."/>
            <person name="Hosoyama A."/>
            <person name="Tsuchikane K."/>
            <person name="Katsumata H."/>
            <person name="Yamazaki S."/>
            <person name="Fujita N."/>
        </authorList>
    </citation>
    <scope>NUCLEOTIDE SEQUENCE [LARGE SCALE GENOMIC DNA]</scope>
    <source>
        <strain evidence="6">NBRC 100426</strain>
    </source>
</reference>
<dbReference type="InterPro" id="IPR011763">
    <property type="entry name" value="COA_CT_C"/>
</dbReference>
<dbReference type="STRING" id="1108044.GOOTI_076_00010"/>
<feature type="domain" description="CoA carboxyltransferase N-terminal" evidence="4">
    <location>
        <begin position="129"/>
        <end position="389"/>
    </location>
</feature>
<dbReference type="Gene3D" id="2.40.50.100">
    <property type="match status" value="1"/>
</dbReference>
<comment type="caution">
    <text evidence="6">The sequence shown here is derived from an EMBL/GenBank/DDBJ whole genome shotgun (WGS) entry which is preliminary data.</text>
</comment>
<dbReference type="InterPro" id="IPR034733">
    <property type="entry name" value="AcCoA_carboxyl_beta"/>
</dbReference>
<feature type="non-terminal residue" evidence="6">
    <location>
        <position position="1"/>
    </location>
</feature>
<dbReference type="AlphaFoldDB" id="H5TJG4"/>
<protein>
    <submittedName>
        <fullName evidence="6">Carboxylase</fullName>
    </submittedName>
</protein>
<dbReference type="Proteomes" id="UP000005038">
    <property type="component" value="Unassembled WGS sequence"/>
</dbReference>
<dbReference type="InterPro" id="IPR011762">
    <property type="entry name" value="COA_CT_N"/>
</dbReference>
<proteinExistence type="inferred from homology"/>
<evidence type="ECO:0000313" key="7">
    <source>
        <dbReference type="Proteomes" id="UP000005038"/>
    </source>
</evidence>
<dbReference type="Gene3D" id="3.90.226.10">
    <property type="entry name" value="2-enoyl-CoA Hydratase, Chain A, domain 1"/>
    <property type="match status" value="2"/>
</dbReference>
<dbReference type="CDD" id="cd06850">
    <property type="entry name" value="biotinyl_domain"/>
    <property type="match status" value="1"/>
</dbReference>
<dbReference type="SUPFAM" id="SSF52096">
    <property type="entry name" value="ClpP/crotonase"/>
    <property type="match status" value="2"/>
</dbReference>
<evidence type="ECO:0000259" key="3">
    <source>
        <dbReference type="PROSITE" id="PS50968"/>
    </source>
</evidence>
<evidence type="ECO:0000259" key="4">
    <source>
        <dbReference type="PROSITE" id="PS50980"/>
    </source>
</evidence>
<dbReference type="RefSeq" id="WP_007237869.1">
    <property type="nucleotide sequence ID" value="NZ_BAFB01000076.1"/>
</dbReference>
<feature type="region of interest" description="Disordered" evidence="2">
    <location>
        <begin position="1"/>
        <end position="34"/>
    </location>
</feature>
<dbReference type="EMBL" id="BAFB01000076">
    <property type="protein sequence ID" value="GAB33622.1"/>
    <property type="molecule type" value="Genomic_DNA"/>
</dbReference>
<keyword evidence="7" id="KW-1185">Reference proteome</keyword>
<dbReference type="PANTHER" id="PTHR43842">
    <property type="entry name" value="PROPIONYL-COA CARBOXYLASE BETA CHAIN"/>
    <property type="match status" value="1"/>
</dbReference>
<evidence type="ECO:0000256" key="1">
    <source>
        <dbReference type="ARBA" id="ARBA00006102"/>
    </source>
</evidence>
<gene>
    <name evidence="6" type="ORF">GOOTI_076_00010</name>
</gene>
<dbReference type="PROSITE" id="PS50989">
    <property type="entry name" value="COA_CT_CTER"/>
    <property type="match status" value="1"/>
</dbReference>
<dbReference type="Pfam" id="PF00364">
    <property type="entry name" value="Biotin_lipoyl"/>
    <property type="match status" value="1"/>
</dbReference>
<feature type="compositionally biased region" description="Basic and acidic residues" evidence="2">
    <location>
        <begin position="1"/>
        <end position="16"/>
    </location>
</feature>